<organism evidence="2">
    <name type="scientific">viral metagenome</name>
    <dbReference type="NCBI Taxonomy" id="1070528"/>
    <lineage>
        <taxon>unclassified sequences</taxon>
        <taxon>metagenomes</taxon>
        <taxon>organismal metagenomes</taxon>
    </lineage>
</organism>
<evidence type="ECO:0000313" key="2">
    <source>
        <dbReference type="EMBL" id="QHS93146.1"/>
    </source>
</evidence>
<evidence type="ECO:0000256" key="1">
    <source>
        <dbReference type="SAM" id="MobiDB-lite"/>
    </source>
</evidence>
<dbReference type="EMBL" id="MN739197">
    <property type="protein sequence ID" value="QHS93146.1"/>
    <property type="molecule type" value="Genomic_DNA"/>
</dbReference>
<accession>A0A6C0BLS7</accession>
<name>A0A6C0BLS7_9ZZZZ</name>
<proteinExistence type="predicted"/>
<protein>
    <submittedName>
        <fullName evidence="2">Uncharacterized protein</fullName>
    </submittedName>
</protein>
<dbReference type="AlphaFoldDB" id="A0A6C0BLS7"/>
<reference evidence="2" key="1">
    <citation type="journal article" date="2020" name="Nature">
        <title>Giant virus diversity and host interactions through global metagenomics.</title>
        <authorList>
            <person name="Schulz F."/>
            <person name="Roux S."/>
            <person name="Paez-Espino D."/>
            <person name="Jungbluth S."/>
            <person name="Walsh D.A."/>
            <person name="Denef V.J."/>
            <person name="McMahon K.D."/>
            <person name="Konstantinidis K.T."/>
            <person name="Eloe-Fadrosh E.A."/>
            <person name="Kyrpides N.C."/>
            <person name="Woyke T."/>
        </authorList>
    </citation>
    <scope>NUCLEOTIDE SEQUENCE</scope>
    <source>
        <strain evidence="2">GVMAG-M-3300017651-5</strain>
    </source>
</reference>
<feature type="region of interest" description="Disordered" evidence="1">
    <location>
        <begin position="104"/>
        <end position="127"/>
    </location>
</feature>
<sequence length="127" mass="14362">MNRMEVQQVATYCAALNSLIDIHSALIDPTSLASYPKEQHDTFIKYHTDCIANLMPQLRDQVRVLTKLILADHQRCESPAVTIMRITSPKIAVIDCNDMRDCDESRDHNSLSNEGNDWETTDNGSNI</sequence>